<dbReference type="SUPFAM" id="SSF53383">
    <property type="entry name" value="PLP-dependent transferases"/>
    <property type="match status" value="1"/>
</dbReference>
<evidence type="ECO:0000313" key="3">
    <source>
        <dbReference type="EMBL" id="MXY92193.1"/>
    </source>
</evidence>
<dbReference type="GO" id="GO:0008483">
    <property type="term" value="F:transaminase activity"/>
    <property type="evidence" value="ECO:0007669"/>
    <property type="project" value="UniProtKB-KW"/>
</dbReference>
<dbReference type="InterPro" id="IPR015424">
    <property type="entry name" value="PyrdxlP-dep_Trfase"/>
</dbReference>
<dbReference type="InterPro" id="IPR000653">
    <property type="entry name" value="DegT/StrS_aminotransferase"/>
</dbReference>
<name>A0A6B0YMD6_9CHLR</name>
<protein>
    <submittedName>
        <fullName evidence="3">DegT/DnrJ/EryC1/StrS family aminotransferase</fullName>
    </submittedName>
</protein>
<dbReference type="PANTHER" id="PTHR30244">
    <property type="entry name" value="TRANSAMINASE"/>
    <property type="match status" value="1"/>
</dbReference>
<keyword evidence="3" id="KW-0808">Transferase</keyword>
<dbReference type="Pfam" id="PF01041">
    <property type="entry name" value="DegT_DnrJ_EryC1"/>
    <property type="match status" value="1"/>
</dbReference>
<evidence type="ECO:0000256" key="1">
    <source>
        <dbReference type="RuleBase" id="RU004508"/>
    </source>
</evidence>
<keyword evidence="1" id="KW-0663">Pyridoxal phosphate</keyword>
<proteinExistence type="inferred from homology"/>
<comment type="similarity">
    <text evidence="1">Belongs to the DegT/DnrJ/EryC1 family.</text>
</comment>
<organism evidence="3">
    <name type="scientific">Caldilineaceae bacterium SB0664_bin_27</name>
    <dbReference type="NCBI Taxonomy" id="2605260"/>
    <lineage>
        <taxon>Bacteria</taxon>
        <taxon>Bacillati</taxon>
        <taxon>Chloroflexota</taxon>
        <taxon>Caldilineae</taxon>
        <taxon>Caldilineales</taxon>
        <taxon>Caldilineaceae</taxon>
    </lineage>
</organism>
<accession>A0A6B0YMD6</accession>
<gene>
    <name evidence="3" type="ORF">F4Y42_01960</name>
</gene>
<evidence type="ECO:0000256" key="2">
    <source>
        <dbReference type="SAM" id="MobiDB-lite"/>
    </source>
</evidence>
<dbReference type="PANTHER" id="PTHR30244:SF34">
    <property type="entry name" value="DTDP-4-AMINO-4,6-DIDEOXYGALACTOSE TRANSAMINASE"/>
    <property type="match status" value="1"/>
</dbReference>
<dbReference type="InterPro" id="IPR015421">
    <property type="entry name" value="PyrdxlP-dep_Trfase_major"/>
</dbReference>
<keyword evidence="3" id="KW-0032">Aminotransferase</keyword>
<dbReference type="Gene3D" id="3.90.1150.10">
    <property type="entry name" value="Aspartate Aminotransferase, domain 1"/>
    <property type="match status" value="1"/>
</dbReference>
<sequence length="425" mass="45209">MTVKNASVLAIHGGPPARSRENSNLAPGGQAMAQEEEQAVLDVMRAKRLFRFSGHEDGESKADRFEREFASSVGAAHALAVTSGTAALISGLQGIGIGPGDEVILPAYTWMASATAVLAVGGIPVIAEIDESLTLDPADVERNIGPHTKAIMPVHMRGAPARMDAILEVAHRHGLRVIEDCAQGNGASFHGRRLGSIGDVGCFSLQFSKIITTGEGGMVTTSDPQIWQRAFMFHDVAAWNRLEIPDVEILWGANFRMSEIPAAIGLVQLGRLPGIVAAARARKQLLLAGIGPTAAEKGVTFRELPDPDGDTAISLTMFLETPAKAEAVAHALNAENISAGVLYSPDRRDVHVYAHWLPVLTKRAWTDAGGPWRWAGRNVAYSPDMCPRSLDILGRSVALSVDPSMTNSDVEETIDGVTKVLDALA</sequence>
<dbReference type="Gene3D" id="3.40.640.10">
    <property type="entry name" value="Type I PLP-dependent aspartate aminotransferase-like (Major domain)"/>
    <property type="match status" value="1"/>
</dbReference>
<comment type="caution">
    <text evidence="3">The sequence shown here is derived from an EMBL/GenBank/DDBJ whole genome shotgun (WGS) entry which is preliminary data.</text>
</comment>
<reference evidence="3" key="1">
    <citation type="submission" date="2019-09" db="EMBL/GenBank/DDBJ databases">
        <title>Characterisation of the sponge microbiome using genome-centric metagenomics.</title>
        <authorList>
            <person name="Engelberts J.P."/>
            <person name="Robbins S.J."/>
            <person name="De Goeij J.M."/>
            <person name="Aranda M."/>
            <person name="Bell S.C."/>
            <person name="Webster N.S."/>
        </authorList>
    </citation>
    <scope>NUCLEOTIDE SEQUENCE</scope>
    <source>
        <strain evidence="3">SB0664_bin_27</strain>
    </source>
</reference>
<dbReference type="GO" id="GO:0030170">
    <property type="term" value="F:pyridoxal phosphate binding"/>
    <property type="evidence" value="ECO:0007669"/>
    <property type="project" value="TreeGrafter"/>
</dbReference>
<dbReference type="InterPro" id="IPR015422">
    <property type="entry name" value="PyrdxlP-dep_Trfase_small"/>
</dbReference>
<feature type="region of interest" description="Disordered" evidence="2">
    <location>
        <begin position="1"/>
        <end position="32"/>
    </location>
</feature>
<dbReference type="EMBL" id="VXRG01000021">
    <property type="protein sequence ID" value="MXY92193.1"/>
    <property type="molecule type" value="Genomic_DNA"/>
</dbReference>
<dbReference type="CDD" id="cd00616">
    <property type="entry name" value="AHBA_syn"/>
    <property type="match status" value="1"/>
</dbReference>
<dbReference type="AlphaFoldDB" id="A0A6B0YMD6"/>
<dbReference type="GO" id="GO:0000271">
    <property type="term" value="P:polysaccharide biosynthetic process"/>
    <property type="evidence" value="ECO:0007669"/>
    <property type="project" value="TreeGrafter"/>
</dbReference>